<dbReference type="PANTHER" id="PTHR48081:SF8">
    <property type="entry name" value="ALPHA_BETA HYDROLASE FOLD-3 DOMAIN-CONTAINING PROTEIN-RELATED"/>
    <property type="match status" value="1"/>
</dbReference>
<dbReference type="RefSeq" id="WP_093912970.1">
    <property type="nucleotide sequence ID" value="NZ_FONL01000003.1"/>
</dbReference>
<dbReference type="InterPro" id="IPR029058">
    <property type="entry name" value="AB_hydrolase_fold"/>
</dbReference>
<dbReference type="Gene3D" id="3.40.50.1820">
    <property type="entry name" value="alpha/beta hydrolase"/>
    <property type="match status" value="1"/>
</dbReference>
<dbReference type="GO" id="GO:0016787">
    <property type="term" value="F:hydrolase activity"/>
    <property type="evidence" value="ECO:0007669"/>
    <property type="project" value="UniProtKB-KW"/>
</dbReference>
<keyword evidence="2" id="KW-0732">Signal</keyword>
<keyword evidence="1" id="KW-0378">Hydrolase</keyword>
<name>A0A1I1Z4J7_9FIRM</name>
<dbReference type="SUPFAM" id="SSF53474">
    <property type="entry name" value="alpha/beta-Hydrolases"/>
    <property type="match status" value="1"/>
</dbReference>
<feature type="signal peptide" evidence="2">
    <location>
        <begin position="1"/>
        <end position="26"/>
    </location>
</feature>
<reference evidence="4 5" key="1">
    <citation type="submission" date="2016-10" db="EMBL/GenBank/DDBJ databases">
        <authorList>
            <person name="de Groot N.N."/>
        </authorList>
    </citation>
    <scope>NUCLEOTIDE SEQUENCE [LARGE SCALE GENOMIC DNA]</scope>
    <source>
        <strain evidence="4 5">DSM 9236</strain>
    </source>
</reference>
<dbReference type="Pfam" id="PF07859">
    <property type="entry name" value="Abhydrolase_3"/>
    <property type="match status" value="1"/>
</dbReference>
<keyword evidence="5" id="KW-1185">Reference proteome</keyword>
<proteinExistence type="predicted"/>
<feature type="chain" id="PRO_5038389564" evidence="2">
    <location>
        <begin position="27"/>
        <end position="334"/>
    </location>
</feature>
<dbReference type="PANTHER" id="PTHR48081">
    <property type="entry name" value="AB HYDROLASE SUPERFAMILY PROTEIN C4A8.06C"/>
    <property type="match status" value="1"/>
</dbReference>
<dbReference type="Proteomes" id="UP000198896">
    <property type="component" value="Unassembled WGS sequence"/>
</dbReference>
<dbReference type="OrthoDB" id="9815425at2"/>
<dbReference type="AlphaFoldDB" id="A0A1I1Z4J7"/>
<evidence type="ECO:0000256" key="1">
    <source>
        <dbReference type="ARBA" id="ARBA00022801"/>
    </source>
</evidence>
<feature type="domain" description="Alpha/beta hydrolase fold-3" evidence="3">
    <location>
        <begin position="103"/>
        <end position="309"/>
    </location>
</feature>
<gene>
    <name evidence="4" type="ORF">SAMN05216245_103142</name>
</gene>
<sequence>MKIGMNLKAKALLATAVVSIGLFVNASPIWSEPQPLTIPSDGIVLQGKAKEKYAADYMKTYFRNMKPPAQFEAPVGWKMETVTVNGITLERMTADQKKSDRVLLQMHGGGYVGGMSNNHRILGLRQATLADAGEVYFVNYRLAPAHVYPAALEDAVAVYKELLNRGIKGENIILTGDSAGGNLAVELSLYLKEKKLPQPGVIALASPWTTFEHKKGTSRYYNDERDVILGKGTPLNIPVKDAKYKGKLNRKDPRLSPIYADLSGLPPMLIQAGGNEIFLTESVRLAEKAAADGIPVTLTVYPGMSHDFALLLPEMKDSIDSLDEIADFANRYMK</sequence>
<dbReference type="STRING" id="1123323.SAMN05216245_103142"/>
<evidence type="ECO:0000313" key="4">
    <source>
        <dbReference type="EMBL" id="SFE26736.1"/>
    </source>
</evidence>
<protein>
    <submittedName>
        <fullName evidence="4">Acetyl esterase/lipase</fullName>
    </submittedName>
</protein>
<dbReference type="InterPro" id="IPR050300">
    <property type="entry name" value="GDXG_lipolytic_enzyme"/>
</dbReference>
<dbReference type="EMBL" id="FONL01000003">
    <property type="protein sequence ID" value="SFE26736.1"/>
    <property type="molecule type" value="Genomic_DNA"/>
</dbReference>
<evidence type="ECO:0000259" key="3">
    <source>
        <dbReference type="Pfam" id="PF07859"/>
    </source>
</evidence>
<dbReference type="InterPro" id="IPR013094">
    <property type="entry name" value="AB_hydrolase_3"/>
</dbReference>
<evidence type="ECO:0000313" key="5">
    <source>
        <dbReference type="Proteomes" id="UP000198896"/>
    </source>
</evidence>
<evidence type="ECO:0000256" key="2">
    <source>
        <dbReference type="SAM" id="SignalP"/>
    </source>
</evidence>
<accession>A0A1I1Z4J7</accession>
<organism evidence="4 5">
    <name type="scientific">Succiniclasticum ruminis DSM 9236</name>
    <dbReference type="NCBI Taxonomy" id="1123323"/>
    <lineage>
        <taxon>Bacteria</taxon>
        <taxon>Bacillati</taxon>
        <taxon>Bacillota</taxon>
        <taxon>Negativicutes</taxon>
        <taxon>Acidaminococcales</taxon>
        <taxon>Acidaminococcaceae</taxon>
        <taxon>Succiniclasticum</taxon>
    </lineage>
</organism>